<proteinExistence type="inferred from homology"/>
<comment type="similarity">
    <text evidence="1">Belongs to the bacterial solute-binding protein 1 family.</text>
</comment>
<dbReference type="GO" id="GO:0042956">
    <property type="term" value="P:maltodextrin transmembrane transport"/>
    <property type="evidence" value="ECO:0007669"/>
    <property type="project" value="TreeGrafter"/>
</dbReference>
<dbReference type="PANTHER" id="PTHR30061:SF50">
    <property type="entry name" value="MALTOSE_MALTODEXTRIN-BINDING PERIPLASMIC PROTEIN"/>
    <property type="match status" value="1"/>
</dbReference>
<dbReference type="EMBL" id="JACHWS010000001">
    <property type="protein sequence ID" value="MBB3036819.1"/>
    <property type="molecule type" value="Genomic_DNA"/>
</dbReference>
<dbReference type="Proteomes" id="UP000567922">
    <property type="component" value="Unassembled WGS sequence"/>
</dbReference>
<keyword evidence="3" id="KW-0732">Signal</keyword>
<evidence type="ECO:0000313" key="4">
    <source>
        <dbReference type="EMBL" id="MBB3036819.1"/>
    </source>
</evidence>
<dbReference type="GO" id="GO:1901982">
    <property type="term" value="F:maltose binding"/>
    <property type="evidence" value="ECO:0007669"/>
    <property type="project" value="TreeGrafter"/>
</dbReference>
<dbReference type="GO" id="GO:0015768">
    <property type="term" value="P:maltose transport"/>
    <property type="evidence" value="ECO:0007669"/>
    <property type="project" value="TreeGrafter"/>
</dbReference>
<dbReference type="AlphaFoldDB" id="A0A839RKJ1"/>
<accession>A0A839RKJ1</accession>
<dbReference type="SUPFAM" id="SSF53850">
    <property type="entry name" value="Periplasmic binding protein-like II"/>
    <property type="match status" value="1"/>
</dbReference>
<gene>
    <name evidence="4" type="ORF">FHU29_001253</name>
</gene>
<keyword evidence="4" id="KW-0762">Sugar transport</keyword>
<evidence type="ECO:0000313" key="5">
    <source>
        <dbReference type="Proteomes" id="UP000567922"/>
    </source>
</evidence>
<reference evidence="4 5" key="1">
    <citation type="submission" date="2020-08" db="EMBL/GenBank/DDBJ databases">
        <title>Sequencing the genomes of 1000 actinobacteria strains.</title>
        <authorList>
            <person name="Klenk H.-P."/>
        </authorList>
    </citation>
    <scope>NUCLEOTIDE SEQUENCE [LARGE SCALE GENOMIC DNA]</scope>
    <source>
        <strain evidence="4 5">DSM 45258</strain>
    </source>
</reference>
<dbReference type="PROSITE" id="PS51257">
    <property type="entry name" value="PROKAR_LIPOPROTEIN"/>
    <property type="match status" value="1"/>
</dbReference>
<evidence type="ECO:0000256" key="1">
    <source>
        <dbReference type="ARBA" id="ARBA00008520"/>
    </source>
</evidence>
<dbReference type="InterPro" id="IPR006059">
    <property type="entry name" value="SBP"/>
</dbReference>
<dbReference type="GO" id="GO:0055052">
    <property type="term" value="C:ATP-binding cassette (ABC) transporter complex, substrate-binding subunit-containing"/>
    <property type="evidence" value="ECO:0007669"/>
    <property type="project" value="TreeGrafter"/>
</dbReference>
<dbReference type="RefSeq" id="WP_183377483.1">
    <property type="nucleotide sequence ID" value="NZ_JACHWS010000001.1"/>
</dbReference>
<protein>
    <submittedName>
        <fullName evidence="4">Multiple sugar transport system substrate-binding protein</fullName>
    </submittedName>
</protein>
<evidence type="ECO:0000256" key="3">
    <source>
        <dbReference type="ARBA" id="ARBA00022729"/>
    </source>
</evidence>
<keyword evidence="5" id="KW-1185">Reference proteome</keyword>
<sequence>MEQSFHRVRSHRWRQVTAAAAAGALAVGLASCASDDTVVVNVYGGTAAVGFDRIIAACNEAAEGRYRIQGNLLPADADGQREQFVRRLASRDSGMDLLGMDVTWTAEFAEAGWIRELTPEQAELATADILQPPIDTATWQDVLYGIPKHTNVQLLWYRPSLTPEPPQTWDEMLEMASDLRDRGEIYEIGFTGARYEGLVVGFNTLLNSFGGDLVNEDSTEATIDENTVQALELLQRYARSGLASASLSNAQEPEVFAELQQGRSAFALNWPYVLSAMRGAAETDARTRAVYEDLAFAPYPSVVAGETPSVTLGGMNYAISTYSEHPDEAFDAAMCLRSPENQLQVALDAGEVPVNVTIYENPEFQEAYPMYEILLEQLEVAVPRPKTPFYQNISTIVSSALSPPAAIDPEATADELRDRIQDTLEGRGILP</sequence>
<dbReference type="Pfam" id="PF01547">
    <property type="entry name" value="SBP_bac_1"/>
    <property type="match status" value="1"/>
</dbReference>
<evidence type="ECO:0000256" key="2">
    <source>
        <dbReference type="ARBA" id="ARBA00022448"/>
    </source>
</evidence>
<dbReference type="PANTHER" id="PTHR30061">
    <property type="entry name" value="MALTOSE-BINDING PERIPLASMIC PROTEIN"/>
    <property type="match status" value="1"/>
</dbReference>
<name>A0A839RKJ1_9ACTN</name>
<dbReference type="Gene3D" id="3.40.190.10">
    <property type="entry name" value="Periplasmic binding protein-like II"/>
    <property type="match status" value="2"/>
</dbReference>
<comment type="caution">
    <text evidence="4">The sequence shown here is derived from an EMBL/GenBank/DDBJ whole genome shotgun (WGS) entry which is preliminary data.</text>
</comment>
<dbReference type="CDD" id="cd14750">
    <property type="entry name" value="PBP2_TMBP"/>
    <property type="match status" value="1"/>
</dbReference>
<keyword evidence="2" id="KW-0813">Transport</keyword>
<organism evidence="4 5">
    <name type="scientific">Hoyosella altamirensis</name>
    <dbReference type="NCBI Taxonomy" id="616997"/>
    <lineage>
        <taxon>Bacteria</taxon>
        <taxon>Bacillati</taxon>
        <taxon>Actinomycetota</taxon>
        <taxon>Actinomycetes</taxon>
        <taxon>Mycobacteriales</taxon>
        <taxon>Hoyosellaceae</taxon>
        <taxon>Hoyosella</taxon>
    </lineage>
</organism>